<organism evidence="8 9">
    <name type="scientific">Pisolithus tinctorius Marx 270</name>
    <dbReference type="NCBI Taxonomy" id="870435"/>
    <lineage>
        <taxon>Eukaryota</taxon>
        <taxon>Fungi</taxon>
        <taxon>Dikarya</taxon>
        <taxon>Basidiomycota</taxon>
        <taxon>Agaricomycotina</taxon>
        <taxon>Agaricomycetes</taxon>
        <taxon>Agaricomycetidae</taxon>
        <taxon>Boletales</taxon>
        <taxon>Sclerodermatineae</taxon>
        <taxon>Pisolithaceae</taxon>
        <taxon>Pisolithus</taxon>
    </lineage>
</organism>
<evidence type="ECO:0000256" key="1">
    <source>
        <dbReference type="ARBA" id="ARBA00001933"/>
    </source>
</evidence>
<dbReference type="Proteomes" id="UP000054217">
    <property type="component" value="Unassembled WGS sequence"/>
</dbReference>
<dbReference type="PROSITE" id="PS00599">
    <property type="entry name" value="AA_TRANSFER_CLASS_2"/>
    <property type="match status" value="1"/>
</dbReference>
<evidence type="ECO:0000259" key="7">
    <source>
        <dbReference type="Pfam" id="PF00155"/>
    </source>
</evidence>
<dbReference type="HOGENOM" id="CLU_015846_3_0_1"/>
<dbReference type="InterPro" id="IPR050087">
    <property type="entry name" value="AON_synthase_class-II"/>
</dbReference>
<dbReference type="GO" id="GO:0016740">
    <property type="term" value="F:transferase activity"/>
    <property type="evidence" value="ECO:0007669"/>
    <property type="project" value="UniProtKB-KW"/>
</dbReference>
<dbReference type="SUPFAM" id="SSF53383">
    <property type="entry name" value="PLP-dependent transferases"/>
    <property type="match status" value="2"/>
</dbReference>
<comment type="cofactor">
    <cofactor evidence="1 5">
        <name>pyridoxal 5'-phosphate</name>
        <dbReference type="ChEBI" id="CHEBI:597326"/>
    </cofactor>
</comment>
<comment type="similarity">
    <text evidence="2">Belongs to the class-II pyridoxal-phosphate-dependent aminotransferase family. BioF subfamily.</text>
</comment>
<dbReference type="STRING" id="870435.A0A0C3PYW3"/>
<evidence type="ECO:0000256" key="5">
    <source>
        <dbReference type="RuleBase" id="RU003693"/>
    </source>
</evidence>
<keyword evidence="9" id="KW-1185">Reference proteome</keyword>
<dbReference type="Gene3D" id="3.90.1150.10">
    <property type="entry name" value="Aspartate Aminotransferase, domain 1"/>
    <property type="match status" value="2"/>
</dbReference>
<dbReference type="EMBL" id="KN831944">
    <property type="protein sequence ID" value="KIO14921.1"/>
    <property type="molecule type" value="Genomic_DNA"/>
</dbReference>
<dbReference type="Gene3D" id="3.40.640.10">
    <property type="entry name" value="Type I PLP-dependent aspartate aminotransferase-like (Major domain)"/>
    <property type="match status" value="1"/>
</dbReference>
<evidence type="ECO:0000256" key="3">
    <source>
        <dbReference type="ARBA" id="ARBA00022679"/>
    </source>
</evidence>
<dbReference type="PANTHER" id="PTHR13693:SF77">
    <property type="entry name" value="8-AMINO-7-OXONONANOATE SYNTHASE"/>
    <property type="match status" value="1"/>
</dbReference>
<keyword evidence="4 5" id="KW-0663">Pyridoxal phosphate</keyword>
<evidence type="ECO:0000313" key="8">
    <source>
        <dbReference type="EMBL" id="KIO14921.1"/>
    </source>
</evidence>
<dbReference type="InterPro" id="IPR001917">
    <property type="entry name" value="Aminotrans_II_pyridoxalP_BS"/>
</dbReference>
<feature type="compositionally biased region" description="Basic and acidic residues" evidence="6">
    <location>
        <begin position="351"/>
        <end position="364"/>
    </location>
</feature>
<dbReference type="GO" id="GO:0009102">
    <property type="term" value="P:biotin biosynthetic process"/>
    <property type="evidence" value="ECO:0007669"/>
    <property type="project" value="TreeGrafter"/>
</dbReference>
<dbReference type="InterPro" id="IPR015422">
    <property type="entry name" value="PyrdxlP-dep_Trfase_small"/>
</dbReference>
<proteinExistence type="inferred from homology"/>
<dbReference type="InterPro" id="IPR015424">
    <property type="entry name" value="PyrdxlP-dep_Trfase"/>
</dbReference>
<dbReference type="AlphaFoldDB" id="A0A0C3PYW3"/>
<dbReference type="PANTHER" id="PTHR13693">
    <property type="entry name" value="CLASS II AMINOTRANSFERASE/8-AMINO-7-OXONONANOATE SYNTHASE"/>
    <property type="match status" value="1"/>
</dbReference>
<evidence type="ECO:0000256" key="2">
    <source>
        <dbReference type="ARBA" id="ARBA00010008"/>
    </source>
</evidence>
<gene>
    <name evidence="8" type="ORF">M404DRAFT_991662</name>
</gene>
<accession>A0A0C3PYW3</accession>
<dbReference type="Pfam" id="PF00155">
    <property type="entry name" value="Aminotran_1_2"/>
    <property type="match status" value="1"/>
</dbReference>
<reference evidence="8 9" key="1">
    <citation type="submission" date="2014-04" db="EMBL/GenBank/DDBJ databases">
        <authorList>
            <consortium name="DOE Joint Genome Institute"/>
            <person name="Kuo A."/>
            <person name="Kohler A."/>
            <person name="Costa M.D."/>
            <person name="Nagy L.G."/>
            <person name="Floudas D."/>
            <person name="Copeland A."/>
            <person name="Barry K.W."/>
            <person name="Cichocki N."/>
            <person name="Veneault-Fourrey C."/>
            <person name="LaButti K."/>
            <person name="Lindquist E.A."/>
            <person name="Lipzen A."/>
            <person name="Lundell T."/>
            <person name="Morin E."/>
            <person name="Murat C."/>
            <person name="Sun H."/>
            <person name="Tunlid A."/>
            <person name="Henrissat B."/>
            <person name="Grigoriev I.V."/>
            <person name="Hibbett D.S."/>
            <person name="Martin F."/>
            <person name="Nordberg H.P."/>
            <person name="Cantor M.N."/>
            <person name="Hua S.X."/>
        </authorList>
    </citation>
    <scope>NUCLEOTIDE SEQUENCE [LARGE SCALE GENOMIC DNA]</scope>
    <source>
        <strain evidence="8 9">Marx 270</strain>
    </source>
</reference>
<dbReference type="InterPro" id="IPR004839">
    <property type="entry name" value="Aminotransferase_I/II_large"/>
</dbReference>
<reference evidence="9" key="2">
    <citation type="submission" date="2015-01" db="EMBL/GenBank/DDBJ databases">
        <title>Evolutionary Origins and Diversification of the Mycorrhizal Mutualists.</title>
        <authorList>
            <consortium name="DOE Joint Genome Institute"/>
            <consortium name="Mycorrhizal Genomics Consortium"/>
            <person name="Kohler A."/>
            <person name="Kuo A."/>
            <person name="Nagy L.G."/>
            <person name="Floudas D."/>
            <person name="Copeland A."/>
            <person name="Barry K.W."/>
            <person name="Cichocki N."/>
            <person name="Veneault-Fourrey C."/>
            <person name="LaButti K."/>
            <person name="Lindquist E.A."/>
            <person name="Lipzen A."/>
            <person name="Lundell T."/>
            <person name="Morin E."/>
            <person name="Murat C."/>
            <person name="Riley R."/>
            <person name="Ohm R."/>
            <person name="Sun H."/>
            <person name="Tunlid A."/>
            <person name="Henrissat B."/>
            <person name="Grigoriev I.V."/>
            <person name="Hibbett D.S."/>
            <person name="Martin F."/>
        </authorList>
    </citation>
    <scope>NUCLEOTIDE SEQUENCE [LARGE SCALE GENOMIC DNA]</scope>
    <source>
        <strain evidence="9">Marx 270</strain>
    </source>
</reference>
<keyword evidence="3" id="KW-0808">Transferase</keyword>
<feature type="domain" description="Aminotransferase class I/classII large" evidence="7">
    <location>
        <begin position="37"/>
        <end position="321"/>
    </location>
</feature>
<feature type="region of interest" description="Disordered" evidence="6">
    <location>
        <begin position="344"/>
        <end position="397"/>
    </location>
</feature>
<name>A0A0C3PYW3_PISTI</name>
<evidence type="ECO:0000313" key="9">
    <source>
        <dbReference type="Proteomes" id="UP000054217"/>
    </source>
</evidence>
<dbReference type="OrthoDB" id="2382073at2759"/>
<sequence length="509" mass="55895">MRSLEQKLSAALKSRDERLIRRRLPEFSQIVTSGQSVIDFTSNDYLSLSRSPTLRRAVLDALGSTPDILGSGGSRLLVPAPAHAALEARLCHFFDAEAAILFNSGFDANVGLFSAVPQPGDVVIYDELIHASVHDGMRTSRLSRDSLISFAHNSVPALKHTIRRLLCHGEDLKTGKASIFVAVESLYSMDGTFAPLSEIVDCVEEMLPLGNGFVIVDEAHATGIYGPKGRGLVASLGLEKRIFARLHTFGKSLAASGAVLLITELVRDYLLNYARSFIYTTALTNASVIAAGCSFDMLEDGTTEVLAAHLMELCAFFVNRIRVHLKSIPPTLLRLPDHLKECSSRLQHGHRSGEAGHNSHREAEGSNGKSLQCDRKQSAKSTQRSTGTPSSQPFQFPSQIIPLLTAEPRSLSSFLLAFSPSEHSNTDSHHTPPSVAIYTKPIFPPTVPRETSRVRICLQAGHTREDVEILIQGIVAWAHRRIEDARHDRKEWNQLASEIGVRTWMESKL</sequence>
<dbReference type="InterPro" id="IPR015421">
    <property type="entry name" value="PyrdxlP-dep_Trfase_major"/>
</dbReference>
<dbReference type="InParanoid" id="A0A0C3PYW3"/>
<protein>
    <recommendedName>
        <fullName evidence="7">Aminotransferase class I/classII large domain-containing protein</fullName>
    </recommendedName>
</protein>
<evidence type="ECO:0000256" key="6">
    <source>
        <dbReference type="SAM" id="MobiDB-lite"/>
    </source>
</evidence>
<evidence type="ECO:0000256" key="4">
    <source>
        <dbReference type="ARBA" id="ARBA00022898"/>
    </source>
</evidence>
<feature type="compositionally biased region" description="Polar residues" evidence="6">
    <location>
        <begin position="379"/>
        <end position="397"/>
    </location>
</feature>
<dbReference type="GO" id="GO:0030170">
    <property type="term" value="F:pyridoxal phosphate binding"/>
    <property type="evidence" value="ECO:0007669"/>
    <property type="project" value="InterPro"/>
</dbReference>